<keyword evidence="3" id="KW-0285">Flavoprotein</keyword>
<protein>
    <recommendedName>
        <fullName evidence="7">FAD dependent oxidoreductase domain-containing protein</fullName>
    </recommendedName>
</protein>
<evidence type="ECO:0000313" key="9">
    <source>
        <dbReference type="Proteomes" id="UP000018087"/>
    </source>
</evidence>
<dbReference type="PIRSF" id="PIRSF000189">
    <property type="entry name" value="D-aa_oxidase"/>
    <property type="match status" value="1"/>
</dbReference>
<dbReference type="PANTHER" id="PTHR11530">
    <property type="entry name" value="D-AMINO ACID OXIDASE"/>
    <property type="match status" value="1"/>
</dbReference>
<keyword evidence="4 6" id="KW-0274">FAD</keyword>
<gene>
    <name evidence="8" type="ORF">HMPREF1624_01530</name>
</gene>
<feature type="binding site" evidence="6">
    <location>
        <begin position="44"/>
        <end position="45"/>
    </location>
    <ligand>
        <name>FAD</name>
        <dbReference type="ChEBI" id="CHEBI:57692"/>
    </ligand>
</feature>
<dbReference type="HOGENOM" id="CLU_034311_1_0_1"/>
<dbReference type="OrthoDB" id="409956at2759"/>
<dbReference type="eggNOG" id="KOG3923">
    <property type="taxonomic scope" value="Eukaryota"/>
</dbReference>
<evidence type="ECO:0000256" key="3">
    <source>
        <dbReference type="ARBA" id="ARBA00022630"/>
    </source>
</evidence>
<dbReference type="Gene3D" id="3.40.50.720">
    <property type="entry name" value="NAD(P)-binding Rossmann-like Domain"/>
    <property type="match status" value="1"/>
</dbReference>
<evidence type="ECO:0000256" key="5">
    <source>
        <dbReference type="ARBA" id="ARBA00023002"/>
    </source>
</evidence>
<dbReference type="InterPro" id="IPR006076">
    <property type="entry name" value="FAD-dep_OxRdtase"/>
</dbReference>
<evidence type="ECO:0000259" key="7">
    <source>
        <dbReference type="Pfam" id="PF01266"/>
    </source>
</evidence>
<dbReference type="SUPFAM" id="SSF51971">
    <property type="entry name" value="Nucleotide-binding domain"/>
    <property type="match status" value="1"/>
</dbReference>
<comment type="cofactor">
    <cofactor evidence="1 6">
        <name>FAD</name>
        <dbReference type="ChEBI" id="CHEBI:57692"/>
    </cofactor>
</comment>
<dbReference type="Pfam" id="PF01266">
    <property type="entry name" value="DAO"/>
    <property type="match status" value="1"/>
</dbReference>
<keyword evidence="9" id="KW-1185">Reference proteome</keyword>
<accession>U7Q5Q4</accession>
<dbReference type="PANTHER" id="PTHR11530:SF16">
    <property type="entry name" value="D-AMINO ACID OXIDASE (AFU_ORTHOLOGUE AFUA_5G11290)"/>
    <property type="match status" value="1"/>
</dbReference>
<feature type="binding site" evidence="6">
    <location>
        <position position="336"/>
    </location>
    <ligand>
        <name>D-dopa</name>
        <dbReference type="ChEBI" id="CHEBI:149689"/>
    </ligand>
</feature>
<evidence type="ECO:0000256" key="4">
    <source>
        <dbReference type="ARBA" id="ARBA00022827"/>
    </source>
</evidence>
<dbReference type="GO" id="GO:0005737">
    <property type="term" value="C:cytoplasm"/>
    <property type="evidence" value="ECO:0007669"/>
    <property type="project" value="TreeGrafter"/>
</dbReference>
<keyword evidence="5" id="KW-0560">Oxidoreductase</keyword>
<evidence type="ECO:0000313" key="8">
    <source>
        <dbReference type="EMBL" id="ERT03224.1"/>
    </source>
</evidence>
<comment type="similarity">
    <text evidence="2">Belongs to the DAMOX/DASOX family.</text>
</comment>
<dbReference type="STRING" id="1391915.U7Q5Q4"/>
<name>U7Q5Q4_SPOS1</name>
<dbReference type="GO" id="GO:0071949">
    <property type="term" value="F:FAD binding"/>
    <property type="evidence" value="ECO:0007669"/>
    <property type="project" value="InterPro"/>
</dbReference>
<dbReference type="SUPFAM" id="SSF54373">
    <property type="entry name" value="FAD-linked reductases, C-terminal domain"/>
    <property type="match status" value="1"/>
</dbReference>
<sequence length="399" mass="42216">MPNIVVIGAGVAGLTTALLLARDPKNRVTVVARHMPGDYDIEYTSPWAGADFLPMSPAPGSRWERETWPELRRLAADVPEAGIHFQKSLILRRDKKATAASVAPAADGDTASKLSDASSNDDPWFSTLVDDYRDVPTDQVPPGFVSASEFTSVCINTALYLPWLVGQCRAIGVVLRRAVLQHVTEAASFANLAVQTDGTTAAPSAGAVLDHSDTIVVNCSGLLACRLGGVMDKAVQPARGQVVVVRDELSPMLSAGKADDRYGAPPHSETVYNMMRAAGGGTVIGGTYQVGNWESQPDPNTALRLLARMAATHPTLVAAGKTAADLDVIRHGVGLRPYREGGVRLESEQIDLVEGLGTGKVWVVHNYGHAGWGYQGSYGCSQRVVELVAEIVAGKPGTA</sequence>
<proteinExistence type="inferred from homology"/>
<dbReference type="InterPro" id="IPR023209">
    <property type="entry name" value="DAO"/>
</dbReference>
<dbReference type="EMBL" id="KI440842">
    <property type="protein sequence ID" value="ERT03224.1"/>
    <property type="molecule type" value="Genomic_DNA"/>
</dbReference>
<dbReference type="Gene3D" id="3.30.9.10">
    <property type="entry name" value="D-Amino Acid Oxidase, subunit A, domain 2"/>
    <property type="match status" value="1"/>
</dbReference>
<evidence type="ECO:0000256" key="2">
    <source>
        <dbReference type="ARBA" id="ARBA00006730"/>
    </source>
</evidence>
<dbReference type="AlphaFoldDB" id="U7Q5Q4"/>
<reference evidence="9" key="1">
    <citation type="journal article" date="2014" name="Genome Announc.">
        <title>Genome sequence of the pathogenic fungus Sporothrix schenckii (ATCC 58251).</title>
        <authorList>
            <person name="Cuomo C.A."/>
            <person name="Rodriguez-Del Valle N."/>
            <person name="Perez-Sanchez L."/>
            <person name="Abouelleil A."/>
            <person name="Goldberg J."/>
            <person name="Young S."/>
            <person name="Zeng Q."/>
            <person name="Birren B.W."/>
        </authorList>
    </citation>
    <scope>NUCLEOTIDE SEQUENCE [LARGE SCALE GENOMIC DNA]</scope>
    <source>
        <strain evidence="9">ATCC 58251 / de Perez 2211183</strain>
    </source>
</reference>
<evidence type="ECO:0000256" key="6">
    <source>
        <dbReference type="PIRSR" id="PIRSR000189-1"/>
    </source>
</evidence>
<feature type="domain" description="FAD dependent oxidoreductase" evidence="7">
    <location>
        <begin position="4"/>
        <end position="387"/>
    </location>
</feature>
<evidence type="ECO:0000256" key="1">
    <source>
        <dbReference type="ARBA" id="ARBA00001974"/>
    </source>
</evidence>
<dbReference type="Proteomes" id="UP000018087">
    <property type="component" value="Unassembled WGS sequence"/>
</dbReference>
<organism evidence="8 9">
    <name type="scientific">Sporothrix schenckii (strain ATCC 58251 / de Perez 2211183)</name>
    <name type="common">Rose-picker's disease fungus</name>
    <dbReference type="NCBI Taxonomy" id="1391915"/>
    <lineage>
        <taxon>Eukaryota</taxon>
        <taxon>Fungi</taxon>
        <taxon>Dikarya</taxon>
        <taxon>Ascomycota</taxon>
        <taxon>Pezizomycotina</taxon>
        <taxon>Sordariomycetes</taxon>
        <taxon>Sordariomycetidae</taxon>
        <taxon>Ophiostomatales</taxon>
        <taxon>Ophiostomataceae</taxon>
        <taxon>Sporothrix</taxon>
    </lineage>
</organism>
<feature type="binding site" evidence="6">
    <location>
        <position position="371"/>
    </location>
    <ligand>
        <name>D-dopa</name>
        <dbReference type="ChEBI" id="CHEBI:149689"/>
    </ligand>
</feature>
<dbReference type="GO" id="GO:0003884">
    <property type="term" value="F:D-amino-acid oxidase activity"/>
    <property type="evidence" value="ECO:0007669"/>
    <property type="project" value="InterPro"/>
</dbReference>
<dbReference type="GO" id="GO:0019478">
    <property type="term" value="P:D-amino acid catabolic process"/>
    <property type="evidence" value="ECO:0007669"/>
    <property type="project" value="TreeGrafter"/>
</dbReference>